<dbReference type="Pfam" id="PF13565">
    <property type="entry name" value="HTH_32"/>
    <property type="match status" value="1"/>
</dbReference>
<accession>A0A806K1A0</accession>
<evidence type="ECO:0000313" key="1">
    <source>
        <dbReference type="EMBL" id="AGS53612.1"/>
    </source>
</evidence>
<protein>
    <submittedName>
        <fullName evidence="1">Transposase</fullName>
    </submittedName>
</protein>
<reference evidence="1" key="1">
    <citation type="submission" date="2012-03" db="EMBL/GenBank/DDBJ databases">
        <title>Functional metagenomics reveals considerable lignocellulase gene clusters in the gut microbiome of a wood-feeding higher termite.</title>
        <authorList>
            <person name="Liu N."/>
        </authorList>
    </citation>
    <scope>NUCLEOTIDE SEQUENCE</scope>
</reference>
<name>A0A806K1A0_9BACT</name>
<dbReference type="EMBL" id="JQ844238">
    <property type="protein sequence ID" value="AGS53612.1"/>
    <property type="molecule type" value="Genomic_DNA"/>
</dbReference>
<sequence>MKKNEIRLTPEQRGALEKFSRTGVHSARLIRRAEVMLLLDKSESGEALTFEEVSYRLGVSLPTISNVRNDFLAAKDVQAFLQRRKRKAPPVGPKATGEVEAHVIAMACGKPPEGCAKWTLRLIAERCVELGVVDSISHATVGRLLKKRRSSPT</sequence>
<organism evidence="1">
    <name type="scientific">uncultured bacterium contig00074</name>
    <dbReference type="NCBI Taxonomy" id="1181553"/>
    <lineage>
        <taxon>Bacteria</taxon>
        <taxon>environmental samples</taxon>
    </lineage>
</organism>
<proteinExistence type="predicted"/>
<dbReference type="InterPro" id="IPR009057">
    <property type="entry name" value="Homeodomain-like_sf"/>
</dbReference>
<dbReference type="AlphaFoldDB" id="A0A806K1A0"/>
<dbReference type="SUPFAM" id="SSF46689">
    <property type="entry name" value="Homeodomain-like"/>
    <property type="match status" value="1"/>
</dbReference>